<reference evidence="2" key="1">
    <citation type="submission" date="2018-05" db="EMBL/GenBank/DDBJ databases">
        <authorList>
            <person name="Lanie J.A."/>
            <person name="Ng W.-L."/>
            <person name="Kazmierczak K.M."/>
            <person name="Andrzejewski T.M."/>
            <person name="Davidsen T.M."/>
            <person name="Wayne K.J."/>
            <person name="Tettelin H."/>
            <person name="Glass J.I."/>
            <person name="Rusch D."/>
            <person name="Podicherti R."/>
            <person name="Tsui H.-C.T."/>
            <person name="Winkler M.E."/>
        </authorList>
    </citation>
    <scope>NUCLEOTIDE SEQUENCE</scope>
</reference>
<proteinExistence type="predicted"/>
<dbReference type="InterPro" id="IPR051043">
    <property type="entry name" value="Sulfatase_Mod_Factor_Kinase"/>
</dbReference>
<dbReference type="InterPro" id="IPR042095">
    <property type="entry name" value="SUMF_sf"/>
</dbReference>
<dbReference type="InterPro" id="IPR005532">
    <property type="entry name" value="SUMF_dom"/>
</dbReference>
<dbReference type="Pfam" id="PF03781">
    <property type="entry name" value="FGE-sulfatase"/>
    <property type="match status" value="1"/>
</dbReference>
<accession>A0A382LGS2</accession>
<dbReference type="InterPro" id="IPR016187">
    <property type="entry name" value="CTDL_fold"/>
</dbReference>
<evidence type="ECO:0000259" key="1">
    <source>
        <dbReference type="Pfam" id="PF03781"/>
    </source>
</evidence>
<dbReference type="PANTHER" id="PTHR23150:SF19">
    <property type="entry name" value="FORMYLGLYCINE-GENERATING ENZYME"/>
    <property type="match status" value="1"/>
</dbReference>
<protein>
    <recommendedName>
        <fullName evidence="1">Sulfatase-modifying factor enzyme-like domain-containing protein</fullName>
    </recommendedName>
</protein>
<sequence length="246" mass="28566">WMSTIEITWDIYELFLTRNTDHVQNTKKLVQVDIDGVSGATMPYVNYNKNGFPVINITQYGASQFCKWLTAKSGNYYRLPTEAEWEYACRGGTITAYSFGKDERKIDRHAWYKNNSEGKLQKGALKQPNNYGLYDMHGNAAEWVLDNYDSEAYIARKKGVNNPIKKNKAIYPRVVRGGSFKDSANQLRSASRGYSKRTWKQRDPQIPKSLWWHTDATHVGFRIVRPKISPSNEELSKYWVKPKKEY</sequence>
<dbReference type="AlphaFoldDB" id="A0A382LGS2"/>
<dbReference type="GO" id="GO:0120147">
    <property type="term" value="F:formylglycine-generating oxidase activity"/>
    <property type="evidence" value="ECO:0007669"/>
    <property type="project" value="TreeGrafter"/>
</dbReference>
<dbReference type="EMBL" id="UINC01086914">
    <property type="protein sequence ID" value="SVC35806.1"/>
    <property type="molecule type" value="Genomic_DNA"/>
</dbReference>
<name>A0A382LGS2_9ZZZZ</name>
<dbReference type="Gene3D" id="3.90.1580.10">
    <property type="entry name" value="paralog of FGE (formylglycine-generating enzyme)"/>
    <property type="match status" value="1"/>
</dbReference>
<organism evidence="2">
    <name type="scientific">marine metagenome</name>
    <dbReference type="NCBI Taxonomy" id="408172"/>
    <lineage>
        <taxon>unclassified sequences</taxon>
        <taxon>metagenomes</taxon>
        <taxon>ecological metagenomes</taxon>
    </lineage>
</organism>
<dbReference type="SUPFAM" id="SSF56436">
    <property type="entry name" value="C-type lectin-like"/>
    <property type="match status" value="1"/>
</dbReference>
<feature type="domain" description="Sulfatase-modifying factor enzyme-like" evidence="1">
    <location>
        <begin position="1"/>
        <end position="199"/>
    </location>
</feature>
<feature type="non-terminal residue" evidence="2">
    <location>
        <position position="1"/>
    </location>
</feature>
<dbReference type="PANTHER" id="PTHR23150">
    <property type="entry name" value="SULFATASE MODIFYING FACTOR 1, 2"/>
    <property type="match status" value="1"/>
</dbReference>
<evidence type="ECO:0000313" key="2">
    <source>
        <dbReference type="EMBL" id="SVC35806.1"/>
    </source>
</evidence>
<gene>
    <name evidence="2" type="ORF">METZ01_LOCUS288660</name>
</gene>